<name>A0A0G3BTA3_9BURK</name>
<feature type="transmembrane region" description="Helical" evidence="1">
    <location>
        <begin position="165"/>
        <end position="186"/>
    </location>
</feature>
<dbReference type="Gene3D" id="1.10.357.140">
    <property type="entry name" value="UbiA prenyltransferase"/>
    <property type="match status" value="1"/>
</dbReference>
<reference evidence="2 3" key="1">
    <citation type="submission" date="2015-05" db="EMBL/GenBank/DDBJ databases">
        <authorList>
            <person name="Tang B."/>
            <person name="Yu Y."/>
        </authorList>
    </citation>
    <scope>NUCLEOTIDE SEQUENCE [LARGE SCALE GENOMIC DNA]</scope>
    <source>
        <strain evidence="2 3">DSM 7029</strain>
    </source>
</reference>
<feature type="transmembrane region" description="Helical" evidence="1">
    <location>
        <begin position="104"/>
        <end position="130"/>
    </location>
</feature>
<gene>
    <name evidence="2" type="ORF">AAW51_3059</name>
</gene>
<evidence type="ECO:0000313" key="2">
    <source>
        <dbReference type="EMBL" id="AKJ29750.1"/>
    </source>
</evidence>
<keyword evidence="1" id="KW-0812">Transmembrane</keyword>
<keyword evidence="1" id="KW-1133">Transmembrane helix</keyword>
<evidence type="ECO:0008006" key="4">
    <source>
        <dbReference type="Google" id="ProtNLM"/>
    </source>
</evidence>
<organism evidence="2 3">
    <name type="scientific">Caldimonas brevitalea</name>
    <dbReference type="NCBI Taxonomy" id="413882"/>
    <lineage>
        <taxon>Bacteria</taxon>
        <taxon>Pseudomonadati</taxon>
        <taxon>Pseudomonadota</taxon>
        <taxon>Betaproteobacteria</taxon>
        <taxon>Burkholderiales</taxon>
        <taxon>Sphaerotilaceae</taxon>
        <taxon>Caldimonas</taxon>
    </lineage>
</organism>
<proteinExistence type="predicted"/>
<keyword evidence="1" id="KW-0472">Membrane</keyword>
<evidence type="ECO:0000313" key="3">
    <source>
        <dbReference type="Proteomes" id="UP000035352"/>
    </source>
</evidence>
<feature type="transmembrane region" description="Helical" evidence="1">
    <location>
        <begin position="62"/>
        <end position="83"/>
    </location>
</feature>
<keyword evidence="3" id="KW-1185">Reference proteome</keyword>
<feature type="transmembrane region" description="Helical" evidence="1">
    <location>
        <begin position="136"/>
        <end position="153"/>
    </location>
</feature>
<dbReference type="EMBL" id="CP011371">
    <property type="protein sequence ID" value="AKJ29750.1"/>
    <property type="molecule type" value="Genomic_DNA"/>
</dbReference>
<dbReference type="InterPro" id="IPR044878">
    <property type="entry name" value="UbiA_sf"/>
</dbReference>
<evidence type="ECO:0000256" key="1">
    <source>
        <dbReference type="SAM" id="Phobius"/>
    </source>
</evidence>
<dbReference type="STRING" id="413882.AAW51_3059"/>
<dbReference type="Proteomes" id="UP000035352">
    <property type="component" value="Chromosome"/>
</dbReference>
<feature type="transmembrane region" description="Helical" evidence="1">
    <location>
        <begin position="270"/>
        <end position="286"/>
    </location>
</feature>
<dbReference type="KEGG" id="pbh:AAW51_3059"/>
<dbReference type="AlphaFoldDB" id="A0A0G3BTA3"/>
<dbReference type="RefSeq" id="WP_157359908.1">
    <property type="nucleotide sequence ID" value="NZ_CP011371.1"/>
</dbReference>
<feature type="transmembrane region" description="Helical" evidence="1">
    <location>
        <begin position="298"/>
        <end position="316"/>
    </location>
</feature>
<accession>A0A0G3BTA3</accession>
<dbReference type="OrthoDB" id="5496839at2"/>
<protein>
    <recommendedName>
        <fullName evidence="4">4-hydroxybenzoate polyprenyltransferase</fullName>
    </recommendedName>
</protein>
<sequence length="317" mass="33398">MKGPPVPPFGEAAAGRVARVPGSRLRRLFGFVCEAHPPPIYAVVCAGWAYSLLSMLLPPRAGAALGIEGAAVALAFFLILLFLRAVDEVKDLDYDRRHNPMRPLVRGAVSLGEVWGLAAAVAVVVLALSAWLSPRLAVFAALQMAYGIGLLLLERHSATFRRRILLNLCVTLPVSAALNVYAYLFLASRGLAPPLQQAVPVLLAHVAVFLHLEFGRKLKWPHLAAAGENGYALALGVPGASAACMLFGGAACALATWAHLSAGAGAASPLPWFALLPAAVGLQGFIVSRQEAVSLKPYFGGAMVLFFLINIAVARLV</sequence>
<feature type="transmembrane region" description="Helical" evidence="1">
    <location>
        <begin position="235"/>
        <end position="258"/>
    </location>
</feature>